<proteinExistence type="predicted"/>
<dbReference type="EMBL" id="GBRH01163340">
    <property type="protein sequence ID" value="JAE34556.1"/>
    <property type="molecule type" value="Transcribed_RNA"/>
</dbReference>
<dbReference type="InterPro" id="IPR046849">
    <property type="entry name" value="E2_motif"/>
</dbReference>
<dbReference type="InterPro" id="IPR046960">
    <property type="entry name" value="PPR_At4g14850-like_plant"/>
</dbReference>
<dbReference type="PANTHER" id="PTHR47926:SF453">
    <property type="entry name" value="PENTATRICOPEPTIDE REPEAT (PPR) SUPERFAMILY PROTEIN"/>
    <property type="match status" value="1"/>
</dbReference>
<dbReference type="SUPFAM" id="SSF48452">
    <property type="entry name" value="TPR-like"/>
    <property type="match status" value="1"/>
</dbReference>
<dbReference type="AlphaFoldDB" id="A0A0A9HI83"/>
<name>A0A0A9HI83_ARUDO</name>
<accession>A0A0A9HI83</accession>
<evidence type="ECO:0008006" key="2">
    <source>
        <dbReference type="Google" id="ProtNLM"/>
    </source>
</evidence>
<dbReference type="GO" id="GO:0003723">
    <property type="term" value="F:RNA binding"/>
    <property type="evidence" value="ECO:0007669"/>
    <property type="project" value="InterPro"/>
</dbReference>
<dbReference type="PANTHER" id="PTHR47926">
    <property type="entry name" value="PENTATRICOPEPTIDE REPEAT-CONTAINING PROTEIN"/>
    <property type="match status" value="1"/>
</dbReference>
<protein>
    <recommendedName>
        <fullName evidence="2">Pentatricopeptide repeat-containing protein</fullName>
    </recommendedName>
</protein>
<dbReference type="Pfam" id="PF20431">
    <property type="entry name" value="E_motif"/>
    <property type="match status" value="1"/>
</dbReference>
<dbReference type="InterPro" id="IPR011990">
    <property type="entry name" value="TPR-like_helical_dom_sf"/>
</dbReference>
<sequence>MNVIKEIRVEPDEVIWGSLLNACRIHRQLELAELAIRKLLELNPNNANYVVMLANVYSEGGFWEEVRKVRKLMNEETIGKKLPGCSWIEVDRKTHKFYSGDDAHPESDDIYDTLEDLAASMELWQYIPPINHFS</sequence>
<reference evidence="1" key="2">
    <citation type="journal article" date="2015" name="Data Brief">
        <title>Shoot transcriptome of the giant reed, Arundo donax.</title>
        <authorList>
            <person name="Barrero R.A."/>
            <person name="Guerrero F.D."/>
            <person name="Moolhuijzen P."/>
            <person name="Goolsby J.A."/>
            <person name="Tidwell J."/>
            <person name="Bellgard S.E."/>
            <person name="Bellgard M.I."/>
        </authorList>
    </citation>
    <scope>NUCLEOTIDE SEQUENCE</scope>
    <source>
        <tissue evidence="1">Shoot tissue taken approximately 20 cm above the soil surface</tissue>
    </source>
</reference>
<organism evidence="1">
    <name type="scientific">Arundo donax</name>
    <name type="common">Giant reed</name>
    <name type="synonym">Donax arundinaceus</name>
    <dbReference type="NCBI Taxonomy" id="35708"/>
    <lineage>
        <taxon>Eukaryota</taxon>
        <taxon>Viridiplantae</taxon>
        <taxon>Streptophyta</taxon>
        <taxon>Embryophyta</taxon>
        <taxon>Tracheophyta</taxon>
        <taxon>Spermatophyta</taxon>
        <taxon>Magnoliopsida</taxon>
        <taxon>Liliopsida</taxon>
        <taxon>Poales</taxon>
        <taxon>Poaceae</taxon>
        <taxon>PACMAD clade</taxon>
        <taxon>Arundinoideae</taxon>
        <taxon>Arundineae</taxon>
        <taxon>Arundo</taxon>
    </lineage>
</organism>
<dbReference type="GO" id="GO:0009451">
    <property type="term" value="P:RNA modification"/>
    <property type="evidence" value="ECO:0007669"/>
    <property type="project" value="InterPro"/>
</dbReference>
<evidence type="ECO:0000313" key="1">
    <source>
        <dbReference type="EMBL" id="JAE34556.1"/>
    </source>
</evidence>
<dbReference type="Pfam" id="PF20430">
    <property type="entry name" value="Eplus_motif"/>
    <property type="match status" value="1"/>
</dbReference>
<reference evidence="1" key="1">
    <citation type="submission" date="2014-09" db="EMBL/GenBank/DDBJ databases">
        <authorList>
            <person name="Magalhaes I.L.F."/>
            <person name="Oliveira U."/>
            <person name="Santos F.R."/>
            <person name="Vidigal T.H.D.A."/>
            <person name="Brescovit A.D."/>
            <person name="Santos A.J."/>
        </authorList>
    </citation>
    <scope>NUCLEOTIDE SEQUENCE</scope>
    <source>
        <tissue evidence="1">Shoot tissue taken approximately 20 cm above the soil surface</tissue>
    </source>
</reference>
<dbReference type="InterPro" id="IPR046848">
    <property type="entry name" value="E_motif"/>
</dbReference>
<dbReference type="Gene3D" id="1.25.40.10">
    <property type="entry name" value="Tetratricopeptide repeat domain"/>
    <property type="match status" value="1"/>
</dbReference>